<evidence type="ECO:0000313" key="2">
    <source>
        <dbReference type="EMBL" id="ADZ08411.1"/>
    </source>
</evidence>
<evidence type="ECO:0000313" key="3">
    <source>
        <dbReference type="Proteomes" id="UP000007490"/>
    </source>
</evidence>
<sequence length="107" mass="11798" precursor="true">MKPQNRQFVIYIAGIFLLISGIVGILLPSLGLSLFTSVVWAVLGAVFLGLAHGTKLRKIVLYAAGIFLFVSGILGFLYPQLELTTLNSIIWIILGVLFMYISYSVKY</sequence>
<feature type="transmembrane region" description="Helical" evidence="1">
    <location>
        <begin position="59"/>
        <end position="78"/>
    </location>
</feature>
<feature type="transmembrane region" description="Helical" evidence="1">
    <location>
        <begin position="7"/>
        <end position="27"/>
    </location>
</feature>
<keyword evidence="1" id="KW-1133">Transmembrane helix</keyword>
<dbReference type="AlphaFoldDB" id="F0T7S4"/>
<name>F0T7S4_METLA</name>
<protein>
    <submittedName>
        <fullName evidence="2">Uncharacterized protein</fullName>
    </submittedName>
</protein>
<dbReference type="EMBL" id="CP002551">
    <property type="protein sequence ID" value="ADZ08411.1"/>
    <property type="molecule type" value="Genomic_DNA"/>
</dbReference>
<dbReference type="KEGG" id="mel:Metbo_0159"/>
<keyword evidence="3" id="KW-1185">Reference proteome</keyword>
<keyword evidence="1" id="KW-0812">Transmembrane</keyword>
<proteinExistence type="predicted"/>
<dbReference type="GeneID" id="10276585"/>
<dbReference type="HOGENOM" id="CLU_2204134_0_0_2"/>
<feature type="transmembrane region" description="Helical" evidence="1">
    <location>
        <begin position="33"/>
        <end position="52"/>
    </location>
</feature>
<gene>
    <name evidence="2" type="ordered locus">Metbo_0159</name>
</gene>
<keyword evidence="1" id="KW-0472">Membrane</keyword>
<reference evidence="3" key="1">
    <citation type="submission" date="2011-02" db="EMBL/GenBank/DDBJ databases">
        <title>Complete sequence of Methanobacterium sp. AL-21.</title>
        <authorList>
            <consortium name="US DOE Joint Genome Institute"/>
            <person name="Lucas S."/>
            <person name="Copeland A."/>
            <person name="Lapidus A."/>
            <person name="Cheng J.-F."/>
            <person name="Goodwin L."/>
            <person name="Pitluck S."/>
            <person name="Chertkov O."/>
            <person name="Detter J.C."/>
            <person name="Han C."/>
            <person name="Tapia R."/>
            <person name="Land M."/>
            <person name="Hauser L."/>
            <person name="Kyrpides N."/>
            <person name="Ivanova N."/>
            <person name="Mikhailova N."/>
            <person name="Pagani I."/>
            <person name="Cadillo-Quiroz H."/>
            <person name="Imachi H."/>
            <person name="Zinder S."/>
            <person name="Liu W."/>
            <person name="Woyke T."/>
        </authorList>
    </citation>
    <scope>NUCLEOTIDE SEQUENCE [LARGE SCALE GENOMIC DNA]</scope>
    <source>
        <strain evidence="3">AL-21</strain>
    </source>
</reference>
<dbReference type="OrthoDB" id="376359at2157"/>
<dbReference type="RefSeq" id="WP_013643762.1">
    <property type="nucleotide sequence ID" value="NC_015216.1"/>
</dbReference>
<evidence type="ECO:0000256" key="1">
    <source>
        <dbReference type="SAM" id="Phobius"/>
    </source>
</evidence>
<feature type="transmembrane region" description="Helical" evidence="1">
    <location>
        <begin position="84"/>
        <end position="103"/>
    </location>
</feature>
<accession>F0T7S4</accession>
<dbReference type="STRING" id="877455.Metbo_0159"/>
<dbReference type="Proteomes" id="UP000007490">
    <property type="component" value="Chromosome"/>
</dbReference>
<reference evidence="2 3" key="2">
    <citation type="journal article" date="2014" name="Int. J. Syst. Evol. Microbiol.">
        <title>Methanobacterium paludis sp. nov. and a novel strain of Methanobacterium lacus isolated from northern peatlands.</title>
        <authorList>
            <person name="Cadillo-Quiroz H."/>
            <person name="Brauer S.L."/>
            <person name="Goodson N."/>
            <person name="Yavitt J.B."/>
            <person name="Zinder S.H."/>
        </authorList>
    </citation>
    <scope>NUCLEOTIDE SEQUENCE [LARGE SCALE GENOMIC DNA]</scope>
    <source>
        <strain evidence="2 3">AL-21</strain>
    </source>
</reference>
<organism evidence="2 3">
    <name type="scientific">Methanobacterium lacus (strain AL-21)</name>
    <dbReference type="NCBI Taxonomy" id="877455"/>
    <lineage>
        <taxon>Archaea</taxon>
        <taxon>Methanobacteriati</taxon>
        <taxon>Methanobacteriota</taxon>
        <taxon>Methanomada group</taxon>
        <taxon>Methanobacteria</taxon>
        <taxon>Methanobacteriales</taxon>
        <taxon>Methanobacteriaceae</taxon>
        <taxon>Methanobacterium</taxon>
    </lineage>
</organism>